<evidence type="ECO:0000313" key="3">
    <source>
        <dbReference type="Proteomes" id="UP000247194"/>
    </source>
</evidence>
<dbReference type="KEGG" id="vg:54991088"/>
<dbReference type="GeneID" id="54991088"/>
<reference evidence="2 3" key="1">
    <citation type="submission" date="2018-03" db="EMBL/GenBank/DDBJ databases">
        <title>Phage therapy in agriculture - a green tech approach to combat plant pathogenic bacteria.</title>
        <authorList>
            <person name="Carstens A.B."/>
            <person name="Djurhuus A.M."/>
            <person name="Hansen L.H."/>
        </authorList>
    </citation>
    <scope>NUCLEOTIDE SEQUENCE [LARGE SCALE GENOMIC DNA]</scope>
</reference>
<feature type="compositionally biased region" description="Basic and acidic residues" evidence="1">
    <location>
        <begin position="120"/>
        <end position="143"/>
    </location>
</feature>
<organism evidence="2 3">
    <name type="scientific">Pseudomonas phage Nerthus</name>
    <dbReference type="NCBI Taxonomy" id="2163984"/>
    <lineage>
        <taxon>Viruses</taxon>
        <taxon>Duplodnaviria</taxon>
        <taxon>Heunggongvirae</taxon>
        <taxon>Uroviricota</taxon>
        <taxon>Caudoviricetes</taxon>
        <taxon>Autographivirales</taxon>
        <taxon>Autosignataviridae</taxon>
        <taxon>Colwellvirinae</taxon>
        <taxon>Nerthusvirus</taxon>
        <taxon>Nerthusvirus nerthus</taxon>
        <taxon>Uliginvirus nerthus</taxon>
    </lineage>
</organism>
<dbReference type="EMBL" id="MH113813">
    <property type="protein sequence ID" value="AWD90670.1"/>
    <property type="molecule type" value="Genomic_DNA"/>
</dbReference>
<sequence>MTTRIRKSVSALTAHDLGSYTRAEIRRLVNATIPVGMCFVWNGTANDVPEGYTICNGLGQRTPNLTNRTVIGAGDQFPLNSTGGKYNFDIIIEGETDGHALTTKEVPPHTHGYTTNVHGQSERTGKKSKDAANKATKDYKTTEELGNTDLGSADPHAHGFSARFVHEAIAPYIVKNWIMRTAGGADDGLDDGDLDFSTSNRTRVTKRLADLTAADCDMYTAAEIQALTETLLPTGAIAPWWGDSRNVPKGWRLLDGSNGRPDFRNRMVIGAGGNYELNSIGGTVDVRYQKTDVVTSTELFQRHLPKHVHRYTSQFVAFGVRVESDHGNWVSVPEHSARYRPMDYRTTNADTRGTVWGNSGGGVDAHTHPYTITYIHKCMTPFWALHWLIKVEGD</sequence>
<proteinExistence type="predicted"/>
<feature type="region of interest" description="Disordered" evidence="1">
    <location>
        <begin position="104"/>
        <end position="150"/>
    </location>
</feature>
<accession>A0A2S1GMR4</accession>
<dbReference type="RefSeq" id="YP_009800588.1">
    <property type="nucleotide sequence ID" value="NC_047955.1"/>
</dbReference>
<keyword evidence="3" id="KW-1185">Reference proteome</keyword>
<dbReference type="Proteomes" id="UP000247194">
    <property type="component" value="Segment"/>
</dbReference>
<evidence type="ECO:0000313" key="2">
    <source>
        <dbReference type="EMBL" id="AWD90670.1"/>
    </source>
</evidence>
<protein>
    <submittedName>
        <fullName evidence="2">Structural protein</fullName>
    </submittedName>
</protein>
<dbReference type="SUPFAM" id="SSF88874">
    <property type="entry name" value="Receptor-binding domain of short tail fibre protein gp12"/>
    <property type="match status" value="2"/>
</dbReference>
<evidence type="ECO:0000256" key="1">
    <source>
        <dbReference type="SAM" id="MobiDB-lite"/>
    </source>
</evidence>
<name>A0A2S1GMR4_9CAUD</name>